<protein>
    <submittedName>
        <fullName evidence="9">Outer membrane protein transport protein</fullName>
    </submittedName>
</protein>
<accession>A0A8J6TF52</accession>
<dbReference type="InterPro" id="IPR005017">
    <property type="entry name" value="OMPP1/FadL/TodX"/>
</dbReference>
<comment type="subcellular location">
    <subcellularLocation>
        <location evidence="1">Cell outer membrane</location>
        <topology evidence="1">Multi-pass membrane protein</topology>
    </subcellularLocation>
</comment>
<comment type="similarity">
    <text evidence="2">Belongs to the OmpP1/FadL family.</text>
</comment>
<dbReference type="Proteomes" id="UP000614424">
    <property type="component" value="Unassembled WGS sequence"/>
</dbReference>
<dbReference type="Pfam" id="PF03349">
    <property type="entry name" value="Toluene_X"/>
    <property type="match status" value="1"/>
</dbReference>
<sequence length="408" mass="45438">MKKKIVLLALTGILAAGSAYGSAFRIPEQSINSTALAGAYIANANGPDASYFNPANMSWAEDRYQLEADLTYINLPTIDYTDNRGGFFDGSSQTENFFLPQLHVVSKNYSDFRFGFSLVYPFGLSKRWDEPVPSMTAKEFRLEVIEANPTLSYKISDKISVGGGVRLLKAEGKVKSSSPLSPISQDLDGETAELGYNLALSYLPNKQWKIGATFRSRVDLNFEGDAKLVDLISPFTSDDDAEVTVVTPAVLSIGTSYTFDKTTVELTWDRTFWSRYTHLNFDYDGIVSPSPLDLFDSRINKDWDDADAYRIGITHKCNDKLTTMIGFGIDQTPIPEKTLHFELPDSKAKFYSLGFRYQKTENLEIGAAYLYDDKESRKVTNSSGVLGIDGKFEDAAAHLLTLGFVYKY</sequence>
<keyword evidence="6" id="KW-0472">Membrane</keyword>
<dbReference type="EMBL" id="JACNJZ010000078">
    <property type="protein sequence ID" value="MBC8317255.1"/>
    <property type="molecule type" value="Genomic_DNA"/>
</dbReference>
<evidence type="ECO:0000256" key="1">
    <source>
        <dbReference type="ARBA" id="ARBA00004571"/>
    </source>
</evidence>
<dbReference type="PANTHER" id="PTHR35093:SF8">
    <property type="entry name" value="OUTER MEMBRANE PROTEIN NMB0088-RELATED"/>
    <property type="match status" value="1"/>
</dbReference>
<feature type="chain" id="PRO_5035183493" evidence="8">
    <location>
        <begin position="22"/>
        <end position="408"/>
    </location>
</feature>
<evidence type="ECO:0000256" key="7">
    <source>
        <dbReference type="ARBA" id="ARBA00023237"/>
    </source>
</evidence>
<reference evidence="9 10" key="1">
    <citation type="submission" date="2020-08" db="EMBL/GenBank/DDBJ databases">
        <title>Bridging the membrane lipid divide: bacteria of the FCB group superphylum have the potential to synthesize archaeal ether lipids.</title>
        <authorList>
            <person name="Villanueva L."/>
            <person name="Von Meijenfeldt F.A.B."/>
            <person name="Westbye A.B."/>
            <person name="Yadav S."/>
            <person name="Hopmans E.C."/>
            <person name="Dutilh B.E."/>
            <person name="Sinninghe Damste J.S."/>
        </authorList>
    </citation>
    <scope>NUCLEOTIDE SEQUENCE [LARGE SCALE GENOMIC DNA]</scope>
    <source>
        <strain evidence="9">NIOZ-UU47</strain>
    </source>
</reference>
<evidence type="ECO:0000256" key="4">
    <source>
        <dbReference type="ARBA" id="ARBA00022692"/>
    </source>
</evidence>
<evidence type="ECO:0000256" key="2">
    <source>
        <dbReference type="ARBA" id="ARBA00008163"/>
    </source>
</evidence>
<dbReference type="PANTHER" id="PTHR35093">
    <property type="entry name" value="OUTER MEMBRANE PROTEIN NMB0088-RELATED"/>
    <property type="match status" value="1"/>
</dbReference>
<dbReference type="Gene3D" id="2.40.160.60">
    <property type="entry name" value="Outer membrane protein transport protein (OMPP1/FadL/TodX)"/>
    <property type="match status" value="1"/>
</dbReference>
<evidence type="ECO:0000256" key="5">
    <source>
        <dbReference type="ARBA" id="ARBA00022729"/>
    </source>
</evidence>
<feature type="signal peptide" evidence="8">
    <location>
        <begin position="1"/>
        <end position="21"/>
    </location>
</feature>
<evidence type="ECO:0000313" key="10">
    <source>
        <dbReference type="Proteomes" id="UP000614424"/>
    </source>
</evidence>
<dbReference type="GO" id="GO:0009279">
    <property type="term" value="C:cell outer membrane"/>
    <property type="evidence" value="ECO:0007669"/>
    <property type="project" value="UniProtKB-SubCell"/>
</dbReference>
<evidence type="ECO:0000256" key="3">
    <source>
        <dbReference type="ARBA" id="ARBA00022452"/>
    </source>
</evidence>
<keyword evidence="3" id="KW-1134">Transmembrane beta strand</keyword>
<keyword evidence="4" id="KW-0812">Transmembrane</keyword>
<keyword evidence="5 8" id="KW-0732">Signal</keyword>
<dbReference type="GO" id="GO:0015483">
    <property type="term" value="F:long-chain fatty acid transporting porin activity"/>
    <property type="evidence" value="ECO:0007669"/>
    <property type="project" value="TreeGrafter"/>
</dbReference>
<name>A0A8J6TF52_9BACT</name>
<evidence type="ECO:0000313" key="9">
    <source>
        <dbReference type="EMBL" id="MBC8317255.1"/>
    </source>
</evidence>
<organism evidence="9 10">
    <name type="scientific">Candidatus Desulfobia pelagia</name>
    <dbReference type="NCBI Taxonomy" id="2841692"/>
    <lineage>
        <taxon>Bacteria</taxon>
        <taxon>Pseudomonadati</taxon>
        <taxon>Thermodesulfobacteriota</taxon>
        <taxon>Desulfobulbia</taxon>
        <taxon>Desulfobulbales</taxon>
        <taxon>Desulfobulbaceae</taxon>
        <taxon>Candidatus Desulfobia</taxon>
    </lineage>
</organism>
<evidence type="ECO:0000256" key="8">
    <source>
        <dbReference type="SAM" id="SignalP"/>
    </source>
</evidence>
<proteinExistence type="inferred from homology"/>
<comment type="caution">
    <text evidence="9">The sequence shown here is derived from an EMBL/GenBank/DDBJ whole genome shotgun (WGS) entry which is preliminary data.</text>
</comment>
<dbReference type="AlphaFoldDB" id="A0A8J6TF52"/>
<gene>
    <name evidence="9" type="ORF">H8E41_05075</name>
</gene>
<dbReference type="SUPFAM" id="SSF56935">
    <property type="entry name" value="Porins"/>
    <property type="match status" value="1"/>
</dbReference>
<evidence type="ECO:0000256" key="6">
    <source>
        <dbReference type="ARBA" id="ARBA00023136"/>
    </source>
</evidence>
<keyword evidence="7" id="KW-0998">Cell outer membrane</keyword>